<organism evidence="1">
    <name type="scientific">marine sediment metagenome</name>
    <dbReference type="NCBI Taxonomy" id="412755"/>
    <lineage>
        <taxon>unclassified sequences</taxon>
        <taxon>metagenomes</taxon>
        <taxon>ecological metagenomes</taxon>
    </lineage>
</organism>
<reference evidence="1" key="1">
    <citation type="journal article" date="2015" name="Nature">
        <title>Complex archaea that bridge the gap between prokaryotes and eukaryotes.</title>
        <authorList>
            <person name="Spang A."/>
            <person name="Saw J.H."/>
            <person name="Jorgensen S.L."/>
            <person name="Zaremba-Niedzwiedzka K."/>
            <person name="Martijn J."/>
            <person name="Lind A.E."/>
            <person name="van Eijk R."/>
            <person name="Schleper C."/>
            <person name="Guy L."/>
            <person name="Ettema T.J."/>
        </authorList>
    </citation>
    <scope>NUCLEOTIDE SEQUENCE</scope>
</reference>
<gene>
    <name evidence="1" type="ORF">LCGC14_1042310</name>
</gene>
<protein>
    <submittedName>
        <fullName evidence="1">Uncharacterized protein</fullName>
    </submittedName>
</protein>
<accession>A0A0F9MRA9</accession>
<comment type="caution">
    <text evidence="1">The sequence shown here is derived from an EMBL/GenBank/DDBJ whole genome shotgun (WGS) entry which is preliminary data.</text>
</comment>
<dbReference type="EMBL" id="LAZR01004300">
    <property type="protein sequence ID" value="KKN09860.1"/>
    <property type="molecule type" value="Genomic_DNA"/>
</dbReference>
<name>A0A0F9MRA9_9ZZZZ</name>
<sequence length="34" mass="3768">MKRDDVLAVIVDAMGNDAGFYCVSNLLILTIPYH</sequence>
<proteinExistence type="predicted"/>
<dbReference type="AlphaFoldDB" id="A0A0F9MRA9"/>
<evidence type="ECO:0000313" key="1">
    <source>
        <dbReference type="EMBL" id="KKN09860.1"/>
    </source>
</evidence>